<organism evidence="3 4">
    <name type="scientific">Funiculus sociatus GB2-A5</name>
    <dbReference type="NCBI Taxonomy" id="2933946"/>
    <lineage>
        <taxon>Bacteria</taxon>
        <taxon>Bacillati</taxon>
        <taxon>Cyanobacteriota</taxon>
        <taxon>Cyanophyceae</taxon>
        <taxon>Coleofasciculales</taxon>
        <taxon>Coleofasciculaceae</taxon>
        <taxon>Funiculus</taxon>
    </lineage>
</organism>
<dbReference type="SUPFAM" id="SSF51182">
    <property type="entry name" value="RmlC-like cupins"/>
    <property type="match status" value="1"/>
</dbReference>
<dbReference type="Gene3D" id="2.60.120.10">
    <property type="entry name" value="Jelly Rolls"/>
    <property type="match status" value="1"/>
</dbReference>
<dbReference type="PANTHER" id="PTHR35848">
    <property type="entry name" value="OXALATE-BINDING PROTEIN"/>
    <property type="match status" value="1"/>
</dbReference>
<dbReference type="InterPro" id="IPR013096">
    <property type="entry name" value="Cupin_2"/>
</dbReference>
<accession>A0ABV0JM97</accession>
<evidence type="ECO:0000259" key="2">
    <source>
        <dbReference type="Pfam" id="PF07883"/>
    </source>
</evidence>
<gene>
    <name evidence="3" type="ORF">NDI37_05020</name>
</gene>
<dbReference type="InterPro" id="IPR011051">
    <property type="entry name" value="RmlC_Cupin_sf"/>
</dbReference>
<dbReference type="InterPro" id="IPR014710">
    <property type="entry name" value="RmlC-like_jellyroll"/>
</dbReference>
<dbReference type="Proteomes" id="UP001442494">
    <property type="component" value="Unassembled WGS sequence"/>
</dbReference>
<protein>
    <submittedName>
        <fullName evidence="3">Cupin domain-containing protein</fullName>
    </submittedName>
</protein>
<dbReference type="InterPro" id="IPR051610">
    <property type="entry name" value="GPI/OXD"/>
</dbReference>
<dbReference type="CDD" id="cd02224">
    <property type="entry name" value="cupin_SPO2919-like"/>
    <property type="match status" value="1"/>
</dbReference>
<comment type="caution">
    <text evidence="3">The sequence shown here is derived from an EMBL/GenBank/DDBJ whole genome shotgun (WGS) entry which is preliminary data.</text>
</comment>
<name>A0ABV0JM97_9CYAN</name>
<proteinExistence type="predicted"/>
<sequence>MKDNYQNPIPHLLKANDIEAMPEKIKVHPLNSQAVRHTQSLSDAVGMTHIGVHLVRVEPGKETTQFHFLHQEEEFIYIISGRGIAEIGEEEFEVAAGDFLEFTAPSLPHCMRNPFEEDLVYLMGGERSKFDVCDYPRLKKRLFRVNGDRSLVDWEDLQPF</sequence>
<feature type="domain" description="Cupin type-2" evidence="2">
    <location>
        <begin position="54"/>
        <end position="123"/>
    </location>
</feature>
<keyword evidence="1" id="KW-0479">Metal-binding</keyword>
<dbReference type="Pfam" id="PF07883">
    <property type="entry name" value="Cupin_2"/>
    <property type="match status" value="1"/>
</dbReference>
<evidence type="ECO:0000313" key="4">
    <source>
        <dbReference type="Proteomes" id="UP001442494"/>
    </source>
</evidence>
<dbReference type="RefSeq" id="WP_190417405.1">
    <property type="nucleotide sequence ID" value="NZ_JAMPKK010000007.1"/>
</dbReference>
<evidence type="ECO:0000256" key="1">
    <source>
        <dbReference type="ARBA" id="ARBA00022723"/>
    </source>
</evidence>
<reference evidence="3 4" key="1">
    <citation type="submission" date="2022-04" db="EMBL/GenBank/DDBJ databases">
        <title>Positive selection, recombination, and allopatry shape intraspecific diversity of widespread and dominant cyanobacteria.</title>
        <authorList>
            <person name="Wei J."/>
            <person name="Shu W."/>
            <person name="Hu C."/>
        </authorList>
    </citation>
    <scope>NUCLEOTIDE SEQUENCE [LARGE SCALE GENOMIC DNA]</scope>
    <source>
        <strain evidence="3 4">GB2-A5</strain>
    </source>
</reference>
<keyword evidence="4" id="KW-1185">Reference proteome</keyword>
<dbReference type="EMBL" id="JAMPKK010000007">
    <property type="protein sequence ID" value="MEP0863826.1"/>
    <property type="molecule type" value="Genomic_DNA"/>
</dbReference>
<evidence type="ECO:0000313" key="3">
    <source>
        <dbReference type="EMBL" id="MEP0863826.1"/>
    </source>
</evidence>